<evidence type="ECO:0000256" key="3">
    <source>
        <dbReference type="ARBA" id="ARBA00023180"/>
    </source>
</evidence>
<dbReference type="InterPro" id="IPR002018">
    <property type="entry name" value="CarbesteraseB"/>
</dbReference>
<name>T1KW20_TETUR</name>
<accession>T1KW20</accession>
<reference evidence="7" key="1">
    <citation type="submission" date="2011-08" db="EMBL/GenBank/DDBJ databases">
        <authorList>
            <person name="Rombauts S."/>
        </authorList>
    </citation>
    <scope>NUCLEOTIDE SEQUENCE</scope>
    <source>
        <strain evidence="7">London</strain>
    </source>
</reference>
<reference evidence="6" key="2">
    <citation type="submission" date="2015-06" db="UniProtKB">
        <authorList>
            <consortium name="EnsemblMetazoa"/>
        </authorList>
    </citation>
    <scope>IDENTIFICATION</scope>
</reference>
<dbReference type="EMBL" id="CAEY01000638">
    <property type="status" value="NOT_ANNOTATED_CDS"/>
    <property type="molecule type" value="Genomic_DNA"/>
</dbReference>
<keyword evidence="7" id="KW-1185">Reference proteome</keyword>
<dbReference type="Pfam" id="PF00135">
    <property type="entry name" value="COesterase"/>
    <property type="match status" value="1"/>
</dbReference>
<evidence type="ECO:0000256" key="2">
    <source>
        <dbReference type="ARBA" id="ARBA00022729"/>
    </source>
</evidence>
<comment type="similarity">
    <text evidence="1">Belongs to the type-B carboxylesterase/lipase family.</text>
</comment>
<sequence length="289" mass="31440">MVHQGESKSGVGLTVIFLEVLDRLILHCFHWILTNMVIQTCVLFLLLCIVTTNGNNHDGPSPFDHETLSPRSVNTKYGALRGFVIYFKNIDRSGFPGSRPFPSSSPSSPGSPATSGSSSSSNQSSSSPTTPTTSSSTSSSSSSYSSTSSTSSTFTSSKSNLASMTPVEVFLGVPYATPPIGSLRFMPPVTPTHWRGVKLSNRLGPVCPQKLPDITLKQCKCNDGENKGHRSNANNRRSAHLKRLIPYLRKQSEDCLYLNIFVPFAQSKLINSIVTYPMLSHVIIMLSNY</sequence>
<dbReference type="AlphaFoldDB" id="T1KW20"/>
<feature type="region of interest" description="Disordered" evidence="4">
    <location>
        <begin position="98"/>
        <end position="158"/>
    </location>
</feature>
<dbReference type="Proteomes" id="UP000015104">
    <property type="component" value="Unassembled WGS sequence"/>
</dbReference>
<organism evidence="6 7">
    <name type="scientific">Tetranychus urticae</name>
    <name type="common">Two-spotted spider mite</name>
    <dbReference type="NCBI Taxonomy" id="32264"/>
    <lineage>
        <taxon>Eukaryota</taxon>
        <taxon>Metazoa</taxon>
        <taxon>Ecdysozoa</taxon>
        <taxon>Arthropoda</taxon>
        <taxon>Chelicerata</taxon>
        <taxon>Arachnida</taxon>
        <taxon>Acari</taxon>
        <taxon>Acariformes</taxon>
        <taxon>Trombidiformes</taxon>
        <taxon>Prostigmata</taxon>
        <taxon>Eleutherengona</taxon>
        <taxon>Raphignathae</taxon>
        <taxon>Tetranychoidea</taxon>
        <taxon>Tetranychidae</taxon>
        <taxon>Tetranychus</taxon>
    </lineage>
</organism>
<evidence type="ECO:0000259" key="5">
    <source>
        <dbReference type="Pfam" id="PF00135"/>
    </source>
</evidence>
<dbReference type="eggNOG" id="KOG1516">
    <property type="taxonomic scope" value="Eukaryota"/>
</dbReference>
<dbReference type="InterPro" id="IPR029058">
    <property type="entry name" value="AB_hydrolase_fold"/>
</dbReference>
<dbReference type="PANTHER" id="PTHR43903">
    <property type="entry name" value="NEUROLIGIN"/>
    <property type="match status" value="1"/>
</dbReference>
<proteinExistence type="inferred from homology"/>
<dbReference type="Gene3D" id="3.40.50.1820">
    <property type="entry name" value="alpha/beta hydrolase"/>
    <property type="match status" value="1"/>
</dbReference>
<evidence type="ECO:0000313" key="7">
    <source>
        <dbReference type="Proteomes" id="UP000015104"/>
    </source>
</evidence>
<dbReference type="HOGENOM" id="CLU_964197_0_0_1"/>
<evidence type="ECO:0000313" key="6">
    <source>
        <dbReference type="EnsemblMetazoa" id="tetur24g00060.1"/>
    </source>
</evidence>
<dbReference type="InterPro" id="IPR019819">
    <property type="entry name" value="Carboxylesterase_B_CS"/>
</dbReference>
<keyword evidence="2" id="KW-0732">Signal</keyword>
<keyword evidence="3" id="KW-0325">Glycoprotein</keyword>
<protein>
    <recommendedName>
        <fullName evidence="5">Carboxylesterase type B domain-containing protein</fullName>
    </recommendedName>
</protein>
<evidence type="ECO:0000256" key="4">
    <source>
        <dbReference type="SAM" id="MobiDB-lite"/>
    </source>
</evidence>
<feature type="domain" description="Carboxylesterase type B" evidence="5">
    <location>
        <begin position="162"/>
        <end position="266"/>
    </location>
</feature>
<dbReference type="InterPro" id="IPR051093">
    <property type="entry name" value="Neuroligin/BSAL"/>
</dbReference>
<dbReference type="SUPFAM" id="SSF53474">
    <property type="entry name" value="alpha/beta-Hydrolases"/>
    <property type="match status" value="1"/>
</dbReference>
<dbReference type="STRING" id="32264.T1KW20"/>
<dbReference type="PROSITE" id="PS00941">
    <property type="entry name" value="CARBOXYLESTERASE_B_2"/>
    <property type="match status" value="1"/>
</dbReference>
<dbReference type="EnsemblMetazoa" id="tetur24g00060.1">
    <property type="protein sequence ID" value="tetur24g00060.1"/>
    <property type="gene ID" value="tetur24g00060"/>
</dbReference>
<evidence type="ECO:0000256" key="1">
    <source>
        <dbReference type="ARBA" id="ARBA00005964"/>
    </source>
</evidence>